<dbReference type="CDD" id="cd13964">
    <property type="entry name" value="PT_UbiA_1"/>
    <property type="match status" value="1"/>
</dbReference>
<dbReference type="InterPro" id="IPR044878">
    <property type="entry name" value="UbiA_sf"/>
</dbReference>
<dbReference type="GO" id="GO:0016765">
    <property type="term" value="F:transferase activity, transferring alkyl or aryl (other than methyl) groups"/>
    <property type="evidence" value="ECO:0007669"/>
    <property type="project" value="InterPro"/>
</dbReference>
<keyword evidence="5 6" id="KW-0472">Membrane</keyword>
<comment type="subcellular location">
    <subcellularLocation>
        <location evidence="1">Membrane</location>
        <topology evidence="1">Multi-pass membrane protein</topology>
    </subcellularLocation>
</comment>
<gene>
    <name evidence="7" type="ORF">FF011L_00330</name>
</gene>
<feature type="transmembrane region" description="Helical" evidence="6">
    <location>
        <begin position="114"/>
        <end position="134"/>
    </location>
</feature>
<evidence type="ECO:0000256" key="5">
    <source>
        <dbReference type="ARBA" id="ARBA00023136"/>
    </source>
</evidence>
<dbReference type="KEGG" id="rml:FF011L_00330"/>
<feature type="transmembrane region" description="Helical" evidence="6">
    <location>
        <begin position="281"/>
        <end position="300"/>
    </location>
</feature>
<dbReference type="Gene3D" id="1.10.357.140">
    <property type="entry name" value="UbiA prenyltransferase"/>
    <property type="match status" value="1"/>
</dbReference>
<evidence type="ECO:0000256" key="6">
    <source>
        <dbReference type="SAM" id="Phobius"/>
    </source>
</evidence>
<dbReference type="InterPro" id="IPR000537">
    <property type="entry name" value="UbiA_prenyltransferase"/>
</dbReference>
<evidence type="ECO:0000256" key="2">
    <source>
        <dbReference type="ARBA" id="ARBA00022475"/>
    </source>
</evidence>
<organism evidence="7 8">
    <name type="scientific">Roseimaritima multifibrata</name>
    <dbReference type="NCBI Taxonomy" id="1930274"/>
    <lineage>
        <taxon>Bacteria</taxon>
        <taxon>Pseudomonadati</taxon>
        <taxon>Planctomycetota</taxon>
        <taxon>Planctomycetia</taxon>
        <taxon>Pirellulales</taxon>
        <taxon>Pirellulaceae</taxon>
        <taxon>Roseimaritima</taxon>
    </lineage>
</organism>
<evidence type="ECO:0000256" key="1">
    <source>
        <dbReference type="ARBA" id="ARBA00004141"/>
    </source>
</evidence>
<evidence type="ECO:0000256" key="4">
    <source>
        <dbReference type="ARBA" id="ARBA00022989"/>
    </source>
</evidence>
<feature type="transmembrane region" description="Helical" evidence="6">
    <location>
        <begin position="306"/>
        <end position="324"/>
    </location>
</feature>
<feature type="transmembrane region" description="Helical" evidence="6">
    <location>
        <begin position="40"/>
        <end position="64"/>
    </location>
</feature>
<evidence type="ECO:0000313" key="7">
    <source>
        <dbReference type="EMBL" id="QDS91304.1"/>
    </source>
</evidence>
<dbReference type="Proteomes" id="UP000320672">
    <property type="component" value="Chromosome"/>
</dbReference>
<dbReference type="GO" id="GO:0016020">
    <property type="term" value="C:membrane"/>
    <property type="evidence" value="ECO:0007669"/>
    <property type="project" value="UniProtKB-SubCell"/>
</dbReference>
<dbReference type="InterPro" id="IPR050475">
    <property type="entry name" value="Prenyltransferase_related"/>
</dbReference>
<feature type="transmembrane region" description="Helical" evidence="6">
    <location>
        <begin position="146"/>
        <end position="166"/>
    </location>
</feature>
<sequence length="327" mass="34259">MSRPSSLYRWAQLVRFPNTFTILADVTAGYVLVAHSGSPIGRLLCVVAAGVLLYWAGMVLNDWFDVEKDRVERPHRPLPAGHLSLAVAGRAGWFLLAAGVGAAGLSGAIPATDYVWNLRPAIVGLVLAVMIVAYDGPLKQTIIAPVVMGLCRFLSFLLGAVTAMPAALEFAGIGTGSENDFAAPHVLAFAAGMGLYITGVTCMARHEAKAQQKSAVLPIGLIIAMLGALVLAFAPRLAAPGEIWHLSPSRSFPMLIGLIALAVFVRGIRAISDPSPAKIQILIKISILTLIPFCAAIALLGAGPAWGGGLFALVVPAILLSARFRVT</sequence>
<keyword evidence="8" id="KW-1185">Reference proteome</keyword>
<dbReference type="AlphaFoldDB" id="A0A517M8W2"/>
<feature type="transmembrane region" description="Helical" evidence="6">
    <location>
        <begin position="251"/>
        <end position="269"/>
    </location>
</feature>
<proteinExistence type="predicted"/>
<feature type="transmembrane region" description="Helical" evidence="6">
    <location>
        <begin position="85"/>
        <end position="108"/>
    </location>
</feature>
<keyword evidence="3 6" id="KW-0812">Transmembrane</keyword>
<evidence type="ECO:0000256" key="3">
    <source>
        <dbReference type="ARBA" id="ARBA00022692"/>
    </source>
</evidence>
<keyword evidence="2" id="KW-1003">Cell membrane</keyword>
<reference evidence="7 8" key="1">
    <citation type="submission" date="2019-02" db="EMBL/GenBank/DDBJ databases">
        <title>Deep-cultivation of Planctomycetes and their phenomic and genomic characterization uncovers novel biology.</title>
        <authorList>
            <person name="Wiegand S."/>
            <person name="Jogler M."/>
            <person name="Boedeker C."/>
            <person name="Pinto D."/>
            <person name="Vollmers J."/>
            <person name="Rivas-Marin E."/>
            <person name="Kohn T."/>
            <person name="Peeters S.H."/>
            <person name="Heuer A."/>
            <person name="Rast P."/>
            <person name="Oberbeckmann S."/>
            <person name="Bunk B."/>
            <person name="Jeske O."/>
            <person name="Meyerdierks A."/>
            <person name="Storesund J.E."/>
            <person name="Kallscheuer N."/>
            <person name="Luecker S."/>
            <person name="Lage O.M."/>
            <person name="Pohl T."/>
            <person name="Merkel B.J."/>
            <person name="Hornburger P."/>
            <person name="Mueller R.-W."/>
            <person name="Bruemmer F."/>
            <person name="Labrenz M."/>
            <person name="Spormann A.M."/>
            <person name="Op den Camp H."/>
            <person name="Overmann J."/>
            <person name="Amann R."/>
            <person name="Jetten M.S.M."/>
            <person name="Mascher T."/>
            <person name="Medema M.H."/>
            <person name="Devos D.P."/>
            <person name="Kaster A.-K."/>
            <person name="Ovreas L."/>
            <person name="Rohde M."/>
            <person name="Galperin M.Y."/>
            <person name="Jogler C."/>
        </authorList>
    </citation>
    <scope>NUCLEOTIDE SEQUENCE [LARGE SCALE GENOMIC DNA]</scope>
    <source>
        <strain evidence="7 8">FF011L</strain>
    </source>
</reference>
<keyword evidence="4 6" id="KW-1133">Transmembrane helix</keyword>
<dbReference type="EMBL" id="CP036262">
    <property type="protein sequence ID" value="QDS91304.1"/>
    <property type="molecule type" value="Genomic_DNA"/>
</dbReference>
<evidence type="ECO:0000313" key="8">
    <source>
        <dbReference type="Proteomes" id="UP000320672"/>
    </source>
</evidence>
<dbReference type="Pfam" id="PF01040">
    <property type="entry name" value="UbiA"/>
    <property type="match status" value="1"/>
</dbReference>
<dbReference type="PANTHER" id="PTHR42723">
    <property type="entry name" value="CHLOROPHYLL SYNTHASE"/>
    <property type="match status" value="1"/>
</dbReference>
<feature type="transmembrane region" description="Helical" evidence="6">
    <location>
        <begin position="12"/>
        <end position="34"/>
    </location>
</feature>
<dbReference type="RefSeq" id="WP_218932907.1">
    <property type="nucleotide sequence ID" value="NZ_CP036262.1"/>
</dbReference>
<feature type="transmembrane region" description="Helical" evidence="6">
    <location>
        <begin position="186"/>
        <end position="204"/>
    </location>
</feature>
<name>A0A517M8W2_9BACT</name>
<accession>A0A517M8W2</accession>
<dbReference type="PANTHER" id="PTHR42723:SF1">
    <property type="entry name" value="CHLOROPHYLL SYNTHASE, CHLOROPLASTIC"/>
    <property type="match status" value="1"/>
</dbReference>
<protein>
    <submittedName>
        <fullName evidence="7">Prenyltransferase</fullName>
    </submittedName>
</protein>
<feature type="transmembrane region" description="Helical" evidence="6">
    <location>
        <begin position="216"/>
        <end position="239"/>
    </location>
</feature>
<keyword evidence="7" id="KW-0808">Transferase</keyword>